<reference evidence="1 2" key="1">
    <citation type="submission" date="2019-12" db="EMBL/GenBank/DDBJ databases">
        <title>The genome of Stappia indica PHM037.</title>
        <authorList>
            <person name="Kacar D."/>
            <person name="Galan B."/>
            <person name="Canedo L."/>
            <person name="Rodriguez P."/>
            <person name="de la Calle F."/>
            <person name="Garcia J.L."/>
        </authorList>
    </citation>
    <scope>NUCLEOTIDE SEQUENCE [LARGE SCALE GENOMIC DNA]</scope>
    <source>
        <strain evidence="1 2">PHM037</strain>
    </source>
</reference>
<accession>A0A857C3G9</accession>
<gene>
    <name evidence="1" type="ORF">GH266_02670</name>
</gene>
<organism evidence="1 2">
    <name type="scientific">Stappia indica</name>
    <dbReference type="NCBI Taxonomy" id="538381"/>
    <lineage>
        <taxon>Bacteria</taxon>
        <taxon>Pseudomonadati</taxon>
        <taxon>Pseudomonadota</taxon>
        <taxon>Alphaproteobacteria</taxon>
        <taxon>Hyphomicrobiales</taxon>
        <taxon>Stappiaceae</taxon>
        <taxon>Stappia</taxon>
    </lineage>
</organism>
<evidence type="ECO:0000313" key="1">
    <source>
        <dbReference type="EMBL" id="QGZ33503.1"/>
    </source>
</evidence>
<dbReference type="AlphaFoldDB" id="A0A857C3G9"/>
<dbReference type="Proteomes" id="UP000435648">
    <property type="component" value="Chromosome"/>
</dbReference>
<dbReference type="KEGG" id="siw:GH266_02670"/>
<dbReference type="RefSeq" id="WP_158192518.1">
    <property type="nucleotide sequence ID" value="NZ_CP046908.1"/>
</dbReference>
<evidence type="ECO:0000313" key="2">
    <source>
        <dbReference type="Proteomes" id="UP000435648"/>
    </source>
</evidence>
<sequence>MRPFRNLMGERPMTRRGLLLVIGVVAAGATYLVLEERRSGVDISIDRRGLTIDGN</sequence>
<proteinExistence type="predicted"/>
<name>A0A857C3G9_9HYPH</name>
<dbReference type="EMBL" id="CP046908">
    <property type="protein sequence ID" value="QGZ33503.1"/>
    <property type="molecule type" value="Genomic_DNA"/>
</dbReference>
<protein>
    <submittedName>
        <fullName evidence="1">Uncharacterized protein</fullName>
    </submittedName>
</protein>